<gene>
    <name evidence="4" type="ORF">H9753_02300</name>
</gene>
<organism evidence="4 5">
    <name type="scientific">Candidatus Blautia merdavium</name>
    <dbReference type="NCBI Taxonomy" id="2838494"/>
    <lineage>
        <taxon>Bacteria</taxon>
        <taxon>Bacillati</taxon>
        <taxon>Bacillota</taxon>
        <taxon>Clostridia</taxon>
        <taxon>Lachnospirales</taxon>
        <taxon>Lachnospiraceae</taxon>
        <taxon>Blautia</taxon>
    </lineage>
</organism>
<proteinExistence type="predicted"/>
<dbReference type="InterPro" id="IPR050748">
    <property type="entry name" value="Glycosyltrans_8_dom-fam"/>
</dbReference>
<name>A0A9D2PLD9_9FIRM</name>
<reference evidence="4" key="1">
    <citation type="journal article" date="2021" name="PeerJ">
        <title>Extensive microbial diversity within the chicken gut microbiome revealed by metagenomics and culture.</title>
        <authorList>
            <person name="Gilroy R."/>
            <person name="Ravi A."/>
            <person name="Getino M."/>
            <person name="Pursley I."/>
            <person name="Horton D.L."/>
            <person name="Alikhan N.F."/>
            <person name="Baker D."/>
            <person name="Gharbi K."/>
            <person name="Hall N."/>
            <person name="Watson M."/>
            <person name="Adriaenssens E.M."/>
            <person name="Foster-Nyarko E."/>
            <person name="Jarju S."/>
            <person name="Secka A."/>
            <person name="Antonio M."/>
            <person name="Oren A."/>
            <person name="Chaudhuri R.R."/>
            <person name="La Ragione R."/>
            <person name="Hildebrand F."/>
            <person name="Pallen M.J."/>
        </authorList>
    </citation>
    <scope>NUCLEOTIDE SEQUENCE</scope>
    <source>
        <strain evidence="4">ChiBcec2-3848</strain>
    </source>
</reference>
<protein>
    <submittedName>
        <fullName evidence="4">Uncharacterized protein</fullName>
    </submittedName>
</protein>
<dbReference type="InterPro" id="IPR029044">
    <property type="entry name" value="Nucleotide-diphossugar_trans"/>
</dbReference>
<evidence type="ECO:0000313" key="4">
    <source>
        <dbReference type="EMBL" id="HJC62438.1"/>
    </source>
</evidence>
<evidence type="ECO:0000256" key="2">
    <source>
        <dbReference type="ARBA" id="ARBA00022679"/>
    </source>
</evidence>
<accession>A0A9D2PLD9</accession>
<dbReference type="InterPro" id="IPR002495">
    <property type="entry name" value="Glyco_trans_8"/>
</dbReference>
<sequence length="209" mass="24817">KILAKHFAFQDHHRLEEEFSSSYLNLSANMDGDIIVEGDIRKLWEIPMKNCAVMAVPEMFHDAHRVSSPLALNTYADLGIPGERKYFNAGVLKINLKKWREEKIPQKILAYLEEYRDKVLWHDQDGLNAVLWKDWSELPYEWNVMTALFHEKDYRKIDMDEKTAKDLMASPKIIHYTNSREKPWKDSCTHPLKSRFQYYKELLTEKEKV</sequence>
<evidence type="ECO:0000256" key="3">
    <source>
        <dbReference type="ARBA" id="ARBA00022723"/>
    </source>
</evidence>
<comment type="caution">
    <text evidence="4">The sequence shown here is derived from an EMBL/GenBank/DDBJ whole genome shotgun (WGS) entry which is preliminary data.</text>
</comment>
<keyword evidence="2" id="KW-0808">Transferase</keyword>
<dbReference type="SUPFAM" id="SSF53448">
    <property type="entry name" value="Nucleotide-diphospho-sugar transferases"/>
    <property type="match status" value="1"/>
</dbReference>
<dbReference type="EMBL" id="DWVZ01000026">
    <property type="protein sequence ID" value="HJC62438.1"/>
    <property type="molecule type" value="Genomic_DNA"/>
</dbReference>
<evidence type="ECO:0000256" key="1">
    <source>
        <dbReference type="ARBA" id="ARBA00022676"/>
    </source>
</evidence>
<feature type="non-terminal residue" evidence="4">
    <location>
        <position position="1"/>
    </location>
</feature>
<dbReference type="PANTHER" id="PTHR13778:SF47">
    <property type="entry name" value="LIPOPOLYSACCHARIDE 1,3-GALACTOSYLTRANSFERASE"/>
    <property type="match status" value="1"/>
</dbReference>
<dbReference type="PANTHER" id="PTHR13778">
    <property type="entry name" value="GLYCOSYLTRANSFERASE 8 DOMAIN-CONTAINING PROTEIN"/>
    <property type="match status" value="1"/>
</dbReference>
<dbReference type="AlphaFoldDB" id="A0A9D2PLD9"/>
<keyword evidence="1" id="KW-0328">Glycosyltransferase</keyword>
<dbReference type="Pfam" id="PF01501">
    <property type="entry name" value="Glyco_transf_8"/>
    <property type="match status" value="1"/>
</dbReference>
<dbReference type="GO" id="GO:0016757">
    <property type="term" value="F:glycosyltransferase activity"/>
    <property type="evidence" value="ECO:0007669"/>
    <property type="project" value="UniProtKB-KW"/>
</dbReference>
<evidence type="ECO:0000313" key="5">
    <source>
        <dbReference type="Proteomes" id="UP000823886"/>
    </source>
</evidence>
<dbReference type="Proteomes" id="UP000823886">
    <property type="component" value="Unassembled WGS sequence"/>
</dbReference>
<reference evidence="4" key="2">
    <citation type="submission" date="2021-04" db="EMBL/GenBank/DDBJ databases">
        <authorList>
            <person name="Gilroy R."/>
        </authorList>
    </citation>
    <scope>NUCLEOTIDE SEQUENCE</scope>
    <source>
        <strain evidence="4">ChiBcec2-3848</strain>
    </source>
</reference>
<dbReference type="Gene3D" id="3.90.550.10">
    <property type="entry name" value="Spore Coat Polysaccharide Biosynthesis Protein SpsA, Chain A"/>
    <property type="match status" value="1"/>
</dbReference>
<keyword evidence="3" id="KW-0479">Metal-binding</keyword>
<dbReference type="GO" id="GO:0046872">
    <property type="term" value="F:metal ion binding"/>
    <property type="evidence" value="ECO:0007669"/>
    <property type="project" value="UniProtKB-KW"/>
</dbReference>